<comment type="caution">
    <text evidence="2">The sequence shown here is derived from an EMBL/GenBank/DDBJ whole genome shotgun (WGS) entry which is preliminary data.</text>
</comment>
<reference evidence="2" key="1">
    <citation type="journal article" date="2021" name="PeerJ">
        <title>Extensive microbial diversity within the chicken gut microbiome revealed by metagenomics and culture.</title>
        <authorList>
            <person name="Gilroy R."/>
            <person name="Ravi A."/>
            <person name="Getino M."/>
            <person name="Pursley I."/>
            <person name="Horton D.L."/>
            <person name="Alikhan N.F."/>
            <person name="Baker D."/>
            <person name="Gharbi K."/>
            <person name="Hall N."/>
            <person name="Watson M."/>
            <person name="Adriaenssens E.M."/>
            <person name="Foster-Nyarko E."/>
            <person name="Jarju S."/>
            <person name="Secka A."/>
            <person name="Antonio M."/>
            <person name="Oren A."/>
            <person name="Chaudhuri R.R."/>
            <person name="La Ragione R."/>
            <person name="Hildebrand F."/>
            <person name="Pallen M.J."/>
        </authorList>
    </citation>
    <scope>NUCLEOTIDE SEQUENCE</scope>
    <source>
        <strain evidence="2">CHK178-16964</strain>
    </source>
</reference>
<evidence type="ECO:0000259" key="1">
    <source>
        <dbReference type="Pfam" id="PF14628"/>
    </source>
</evidence>
<protein>
    <submittedName>
        <fullName evidence="2">DUF4454 domain-containing protein</fullName>
    </submittedName>
</protein>
<accession>A0A9D2HJC3</accession>
<gene>
    <name evidence="2" type="ORF">IAA07_07135</name>
</gene>
<evidence type="ECO:0000313" key="2">
    <source>
        <dbReference type="EMBL" id="HJA71343.1"/>
    </source>
</evidence>
<organism evidence="2 3">
    <name type="scientific">Candidatus Lachnoclostridium stercoravium</name>
    <dbReference type="NCBI Taxonomy" id="2838633"/>
    <lineage>
        <taxon>Bacteria</taxon>
        <taxon>Bacillati</taxon>
        <taxon>Bacillota</taxon>
        <taxon>Clostridia</taxon>
        <taxon>Lachnospirales</taxon>
        <taxon>Lachnospiraceae</taxon>
    </lineage>
</organism>
<dbReference type="Proteomes" id="UP000823900">
    <property type="component" value="Unassembled WGS sequence"/>
</dbReference>
<sequence length="209" mass="23891">MLETEEELDEEEHEKTRNAYETLTEAPYLSLLDWKGEILVELFSNPGLAKDMGIYYESQGRISLPVTVTPADYETVMKESGEAEICINDQTGQTALMKYSDNYKKGDCMLLYEQEGEMVTSYFFLSYSADANLYTLWRDSADTFFKPAYEGTIFVLKGATEEFLYGAIFSEEDAGREMTFDDPDIFSYMGNSPVFDEKGYLKALYYIGD</sequence>
<dbReference type="AlphaFoldDB" id="A0A9D2HJC3"/>
<name>A0A9D2HJC3_9FIRM</name>
<evidence type="ECO:0000313" key="3">
    <source>
        <dbReference type="Proteomes" id="UP000823900"/>
    </source>
</evidence>
<proteinExistence type="predicted"/>
<dbReference type="EMBL" id="DWZA01000061">
    <property type="protein sequence ID" value="HJA71343.1"/>
    <property type="molecule type" value="Genomic_DNA"/>
</dbReference>
<dbReference type="InterPro" id="IPR028080">
    <property type="entry name" value="DUF4454"/>
</dbReference>
<reference evidence="2" key="2">
    <citation type="submission" date="2021-04" db="EMBL/GenBank/DDBJ databases">
        <authorList>
            <person name="Gilroy R."/>
        </authorList>
    </citation>
    <scope>NUCLEOTIDE SEQUENCE</scope>
    <source>
        <strain evidence="2">CHK178-16964</strain>
    </source>
</reference>
<dbReference type="Pfam" id="PF14628">
    <property type="entry name" value="DUF4454"/>
    <property type="match status" value="1"/>
</dbReference>
<feature type="domain" description="DUF4454" evidence="1">
    <location>
        <begin position="14"/>
        <end position="209"/>
    </location>
</feature>